<dbReference type="EMBL" id="CAEKDK010000001">
    <property type="protein sequence ID" value="CAB4263253.1"/>
    <property type="molecule type" value="Genomic_DNA"/>
</dbReference>
<proteinExistence type="predicted"/>
<dbReference type="Proteomes" id="UP000507222">
    <property type="component" value="Unassembled WGS sequence"/>
</dbReference>
<evidence type="ECO:0000313" key="1">
    <source>
        <dbReference type="EMBL" id="CAB4263253.1"/>
    </source>
</evidence>
<accession>A0A6J5THB6</accession>
<dbReference type="AlphaFoldDB" id="A0A6J5THB6"/>
<evidence type="ECO:0000313" key="2">
    <source>
        <dbReference type="Proteomes" id="UP000507222"/>
    </source>
</evidence>
<protein>
    <submittedName>
        <fullName evidence="1">Uncharacterized protein</fullName>
    </submittedName>
</protein>
<name>A0A6J5THB6_PRUAR</name>
<reference evidence="1 2" key="1">
    <citation type="submission" date="2020-05" db="EMBL/GenBank/DDBJ databases">
        <authorList>
            <person name="Campoy J."/>
            <person name="Schneeberger K."/>
            <person name="Spophaly S."/>
        </authorList>
    </citation>
    <scope>NUCLEOTIDE SEQUENCE [LARGE SCALE GENOMIC DNA]</scope>
    <source>
        <strain evidence="1">PruArmRojPasFocal</strain>
    </source>
</reference>
<gene>
    <name evidence="1" type="ORF">CURHAP_LOCUS3312</name>
</gene>
<sequence length="129" mass="13536">MRGTRAGDCGVAGTWGFKVARTKGFGTRGFEATRTRGFGVAGTGRFRAARTGAGGGDCSSWKGVHQGGAVRLKENDALKASSTTIKLNPKSGNLLSKSVNLEAFSTHHHGNSDNFQGKKCKLLHWTGIG</sequence>
<organism evidence="1 2">
    <name type="scientific">Prunus armeniaca</name>
    <name type="common">Apricot</name>
    <name type="synonym">Armeniaca vulgaris</name>
    <dbReference type="NCBI Taxonomy" id="36596"/>
    <lineage>
        <taxon>Eukaryota</taxon>
        <taxon>Viridiplantae</taxon>
        <taxon>Streptophyta</taxon>
        <taxon>Embryophyta</taxon>
        <taxon>Tracheophyta</taxon>
        <taxon>Spermatophyta</taxon>
        <taxon>Magnoliopsida</taxon>
        <taxon>eudicotyledons</taxon>
        <taxon>Gunneridae</taxon>
        <taxon>Pentapetalae</taxon>
        <taxon>rosids</taxon>
        <taxon>fabids</taxon>
        <taxon>Rosales</taxon>
        <taxon>Rosaceae</taxon>
        <taxon>Amygdaloideae</taxon>
        <taxon>Amygdaleae</taxon>
        <taxon>Prunus</taxon>
    </lineage>
</organism>